<gene>
    <name evidence="10" type="ORF">MBRA1_002762</name>
</gene>
<dbReference type="InterPro" id="IPR036961">
    <property type="entry name" value="Kinesin_motor_dom_sf"/>
</dbReference>
<feature type="region of interest" description="Disordered" evidence="8">
    <location>
        <begin position="448"/>
        <end position="470"/>
    </location>
</feature>
<dbReference type="PROSITE" id="PS50067">
    <property type="entry name" value="KINESIN_MOTOR_2"/>
    <property type="match status" value="1"/>
</dbReference>
<evidence type="ECO:0000313" key="10">
    <source>
        <dbReference type="EMBL" id="WFC96106.1"/>
    </source>
</evidence>
<dbReference type="EMBL" id="CP119953">
    <property type="protein sequence ID" value="WFC96106.1"/>
    <property type="molecule type" value="Genomic_DNA"/>
</dbReference>
<dbReference type="SMART" id="SM00129">
    <property type="entry name" value="KISc"/>
    <property type="match status" value="1"/>
</dbReference>
<keyword evidence="3 5" id="KW-0067">ATP-binding</keyword>
<feature type="region of interest" description="Disordered" evidence="8">
    <location>
        <begin position="526"/>
        <end position="558"/>
    </location>
</feature>
<dbReference type="PROSITE" id="PS00411">
    <property type="entry name" value="KINESIN_MOTOR_1"/>
    <property type="match status" value="1"/>
</dbReference>
<dbReference type="GO" id="GO:0005871">
    <property type="term" value="C:kinesin complex"/>
    <property type="evidence" value="ECO:0007669"/>
    <property type="project" value="TreeGrafter"/>
</dbReference>
<evidence type="ECO:0000256" key="4">
    <source>
        <dbReference type="ARBA" id="ARBA00023175"/>
    </source>
</evidence>
<dbReference type="InterPro" id="IPR027640">
    <property type="entry name" value="Kinesin-like_fam"/>
</dbReference>
<dbReference type="PANTHER" id="PTHR24115">
    <property type="entry name" value="KINESIN-RELATED"/>
    <property type="match status" value="1"/>
</dbReference>
<feature type="binding site" evidence="5">
    <location>
        <begin position="178"/>
        <end position="185"/>
    </location>
    <ligand>
        <name>ATP</name>
        <dbReference type="ChEBI" id="CHEBI:30616"/>
    </ligand>
</feature>
<dbReference type="GO" id="GO:0003777">
    <property type="term" value="F:microtubule motor activity"/>
    <property type="evidence" value="ECO:0007669"/>
    <property type="project" value="InterPro"/>
</dbReference>
<dbReference type="Proteomes" id="UP001216638">
    <property type="component" value="Chromosome 3"/>
</dbReference>
<evidence type="ECO:0000256" key="3">
    <source>
        <dbReference type="ARBA" id="ARBA00022840"/>
    </source>
</evidence>
<feature type="domain" description="Kinesin motor" evidence="9">
    <location>
        <begin position="80"/>
        <end position="521"/>
    </location>
</feature>
<keyword evidence="10" id="KW-0808">Transferase</keyword>
<dbReference type="GO" id="GO:0016740">
    <property type="term" value="F:transferase activity"/>
    <property type="evidence" value="ECO:0007669"/>
    <property type="project" value="UniProtKB-KW"/>
</dbReference>
<accession>A0AAF0IQI7</accession>
<feature type="compositionally biased region" description="Polar residues" evidence="8">
    <location>
        <begin position="529"/>
        <end position="550"/>
    </location>
</feature>
<reference evidence="10" key="1">
    <citation type="submission" date="2023-03" db="EMBL/GenBank/DDBJ databases">
        <title>Mating type loci evolution in Malassezia.</title>
        <authorList>
            <person name="Coelho M.A."/>
        </authorList>
    </citation>
    <scope>NUCLEOTIDE SEQUENCE</scope>
    <source>
        <strain evidence="10">CBS 14135</strain>
    </source>
</reference>
<dbReference type="InterPro" id="IPR001752">
    <property type="entry name" value="Kinesin_motor_dom"/>
</dbReference>
<evidence type="ECO:0000256" key="6">
    <source>
        <dbReference type="RuleBase" id="RU000394"/>
    </source>
</evidence>
<dbReference type="GO" id="GO:0005524">
    <property type="term" value="F:ATP binding"/>
    <property type="evidence" value="ECO:0007669"/>
    <property type="project" value="UniProtKB-UniRule"/>
</dbReference>
<dbReference type="GO" id="GO:0007018">
    <property type="term" value="P:microtubule-based movement"/>
    <property type="evidence" value="ECO:0007669"/>
    <property type="project" value="InterPro"/>
</dbReference>
<evidence type="ECO:0000256" key="7">
    <source>
        <dbReference type="SAM" id="Coils"/>
    </source>
</evidence>
<feature type="coiled-coil region" evidence="7">
    <location>
        <begin position="561"/>
        <end position="588"/>
    </location>
</feature>
<organism evidence="10 11">
    <name type="scientific">Malassezia brasiliensis</name>
    <dbReference type="NCBI Taxonomy" id="1821822"/>
    <lineage>
        <taxon>Eukaryota</taxon>
        <taxon>Fungi</taxon>
        <taxon>Dikarya</taxon>
        <taxon>Basidiomycota</taxon>
        <taxon>Ustilaginomycotina</taxon>
        <taxon>Malasseziomycetes</taxon>
        <taxon>Malasseziales</taxon>
        <taxon>Malasseziaceae</taxon>
        <taxon>Malassezia</taxon>
    </lineage>
</organism>
<dbReference type="PRINTS" id="PR00380">
    <property type="entry name" value="KINESINHEAVY"/>
</dbReference>
<dbReference type="Pfam" id="PF00225">
    <property type="entry name" value="Kinesin"/>
    <property type="match status" value="1"/>
</dbReference>
<keyword evidence="2 5" id="KW-0547">Nucleotide-binding</keyword>
<dbReference type="SUPFAM" id="SSF52540">
    <property type="entry name" value="P-loop containing nucleoside triphosphate hydrolases"/>
    <property type="match status" value="1"/>
</dbReference>
<dbReference type="AlphaFoldDB" id="A0AAF0IQI7"/>
<dbReference type="GO" id="GO:0008017">
    <property type="term" value="F:microtubule binding"/>
    <property type="evidence" value="ECO:0007669"/>
    <property type="project" value="InterPro"/>
</dbReference>
<dbReference type="GO" id="GO:0005874">
    <property type="term" value="C:microtubule"/>
    <property type="evidence" value="ECO:0007669"/>
    <property type="project" value="UniProtKB-KW"/>
</dbReference>
<feature type="region of interest" description="Disordered" evidence="8">
    <location>
        <begin position="635"/>
        <end position="654"/>
    </location>
</feature>
<dbReference type="GO" id="GO:0005634">
    <property type="term" value="C:nucleus"/>
    <property type="evidence" value="ECO:0007669"/>
    <property type="project" value="TreeGrafter"/>
</dbReference>
<evidence type="ECO:0000313" key="11">
    <source>
        <dbReference type="Proteomes" id="UP001216638"/>
    </source>
</evidence>
<evidence type="ECO:0000256" key="2">
    <source>
        <dbReference type="ARBA" id="ARBA00022741"/>
    </source>
</evidence>
<evidence type="ECO:0000256" key="8">
    <source>
        <dbReference type="SAM" id="MobiDB-lite"/>
    </source>
</evidence>
<protein>
    <recommendedName>
        <fullName evidence="6">Kinesin-like protein</fullName>
    </recommendedName>
</protein>
<keyword evidence="4 5" id="KW-0505">Motor protein</keyword>
<feature type="region of interest" description="Disordered" evidence="8">
    <location>
        <begin position="674"/>
        <end position="730"/>
    </location>
</feature>
<sequence length="730" mass="79952">MSHAAALNERRNAARTPARMPRTSSPQKETRSESPTKRALHGAVGGRVPMSALRTPSASSVARLAELGVSSEPIHVCDVLTQAYLRIRPPHDDVPKSFALDVLSDTDVLMAPHPSADTTVRASRLRAQAAAPARYTFSRVFQSAGPSADSQSTFFAETTLPLVADLLQGKNSLVFTYGVTNSGKTYTVQGNQQAGEAGILPRAIDVIFNSTAGLACTKAIRPMGLSGVQPGVSDPVKSLLRDGKARTTPVPQWDVDPTTVPVSDAFRYSVWVSYVEVYNEKLYDLLEPTPAVSLLRDSRTDAEPGAARRPLLLKSEVESGGKYVGGLKEVKVHSIAEAKELLYRGQENRSVFGTMANHASSRSHSVFTIKVLREHTQVDVDDRDIAGLSRKYFVSRMSIVDLAGSERVANTDVSSGPRLKEAGNINKSLMCLGQCLEIMRKNQIRAGICAPRERPEPQDGSGKPRRRQSIIPFRHSKLTELFQSFFTGDGSVVMIVNVNPYGTGFEESTNVMRFSAMAKDVGIHVAPSASPSKPPNTIVQRTASASTQAESSDDDEEDPFVTMLLEENERLRQRCERAENLCTVIEKTVRDEMAAHLERALKKMQAYYEEQLRTEMEANDAFTDRKIDLFARLSAPTPRAHARSETSRSSMDSDEIVVSGDDSAVFDSPVLAPRSTNVLDDSQDLYQPRADSPSKTRKLRGKPAWNADEIEAHPAVAADDERRQSGRTVR</sequence>
<keyword evidence="11" id="KW-1185">Reference proteome</keyword>
<dbReference type="InterPro" id="IPR027417">
    <property type="entry name" value="P-loop_NTPase"/>
</dbReference>
<dbReference type="GO" id="GO:0016887">
    <property type="term" value="F:ATP hydrolysis activity"/>
    <property type="evidence" value="ECO:0007669"/>
    <property type="project" value="TreeGrafter"/>
</dbReference>
<evidence type="ECO:0000256" key="5">
    <source>
        <dbReference type="PROSITE-ProRule" id="PRU00283"/>
    </source>
</evidence>
<dbReference type="PANTHER" id="PTHR24115:SF1008">
    <property type="entry name" value="KINESIN-LIKE PROTEIN SUBITO"/>
    <property type="match status" value="1"/>
</dbReference>
<keyword evidence="7" id="KW-0175">Coiled coil</keyword>
<evidence type="ECO:0000259" key="9">
    <source>
        <dbReference type="PROSITE" id="PS50067"/>
    </source>
</evidence>
<feature type="region of interest" description="Disordered" evidence="8">
    <location>
        <begin position="1"/>
        <end position="42"/>
    </location>
</feature>
<evidence type="ECO:0000256" key="1">
    <source>
        <dbReference type="ARBA" id="ARBA00022701"/>
    </source>
</evidence>
<keyword evidence="1 6" id="KW-0493">Microtubule</keyword>
<dbReference type="InterPro" id="IPR019821">
    <property type="entry name" value="Kinesin_motor_CS"/>
</dbReference>
<dbReference type="Gene3D" id="3.40.850.10">
    <property type="entry name" value="Kinesin motor domain"/>
    <property type="match status" value="1"/>
</dbReference>
<name>A0AAF0IQI7_9BASI</name>
<comment type="similarity">
    <text evidence="5 6">Belongs to the TRAFAC class myosin-kinesin ATPase superfamily. Kinesin family.</text>
</comment>
<proteinExistence type="inferred from homology"/>